<dbReference type="EMBL" id="JBBHLI010000007">
    <property type="protein sequence ID" value="MEK9501734.1"/>
    <property type="molecule type" value="Genomic_DNA"/>
</dbReference>
<evidence type="ECO:0000313" key="3">
    <source>
        <dbReference type="Proteomes" id="UP001484239"/>
    </source>
</evidence>
<sequence>MRVIAIFALAVLAACGSERSVSDPPEMSEGAVMPDTRSASPDDLRALHAEVLTPRGPSLESLPGVARRVAQTCLAEPDGLACRRGRDDLPADLRRSVDAAVAEYERVAAAAAERLELCRRGDQAALEARYPGHLAFYRAVAAPPPAIDEALDAVVAIAISGNVVSKATRVLEQGLAREALDVQVRSPGSQSGYSPNPFAQQRNTVPNLFRGHYTPTIERRMAEARPECDALSSAPAIQGACRRDLTVDIVADWLRSRGHASARVILGDQSAWPEYALLFERRLSDFDIRIDPNFDRTLGRTSTFASEMCDARSTLWSDYEFYARTLLQ</sequence>
<evidence type="ECO:0000313" key="2">
    <source>
        <dbReference type="EMBL" id="MEK9501734.1"/>
    </source>
</evidence>
<gene>
    <name evidence="2" type="ORF">WI372_12145</name>
</gene>
<evidence type="ECO:0000256" key="1">
    <source>
        <dbReference type="SAM" id="MobiDB-lite"/>
    </source>
</evidence>
<organism evidence="2 3">
    <name type="scientific">Gaopeijia maritima</name>
    <dbReference type="NCBI Taxonomy" id="3119007"/>
    <lineage>
        <taxon>Bacteria</taxon>
        <taxon>Pseudomonadati</taxon>
        <taxon>Gemmatimonadota</taxon>
        <taxon>Longimicrobiia</taxon>
        <taxon>Gaopeijiales</taxon>
        <taxon>Gaopeijiaceae</taxon>
        <taxon>Gaopeijia</taxon>
    </lineage>
</organism>
<accession>A0ABU9EAF7</accession>
<dbReference type="RefSeq" id="WP_405287139.1">
    <property type="nucleotide sequence ID" value="NZ_JBBHLI010000007.1"/>
</dbReference>
<protein>
    <submittedName>
        <fullName evidence="2">Uncharacterized protein</fullName>
    </submittedName>
</protein>
<reference evidence="2 3" key="1">
    <citation type="submission" date="2024-02" db="EMBL/GenBank/DDBJ databases">
        <title>A novel Gemmatimonadota bacterium.</title>
        <authorList>
            <person name="Du Z.-J."/>
            <person name="Ye Y.-Q."/>
        </authorList>
    </citation>
    <scope>NUCLEOTIDE SEQUENCE [LARGE SCALE GENOMIC DNA]</scope>
    <source>
        <strain evidence="2 3">DH-20</strain>
    </source>
</reference>
<dbReference type="PROSITE" id="PS51257">
    <property type="entry name" value="PROKAR_LIPOPROTEIN"/>
    <property type="match status" value="1"/>
</dbReference>
<feature type="region of interest" description="Disordered" evidence="1">
    <location>
        <begin position="19"/>
        <end position="40"/>
    </location>
</feature>
<dbReference type="Proteomes" id="UP001484239">
    <property type="component" value="Unassembled WGS sequence"/>
</dbReference>
<comment type="caution">
    <text evidence="2">The sequence shown here is derived from an EMBL/GenBank/DDBJ whole genome shotgun (WGS) entry which is preliminary data.</text>
</comment>
<name>A0ABU9EAF7_9BACT</name>
<proteinExistence type="predicted"/>
<keyword evidence="3" id="KW-1185">Reference proteome</keyword>